<reference evidence="3 4" key="1">
    <citation type="submission" date="2023-07" db="EMBL/GenBank/DDBJ databases">
        <authorList>
            <person name="Lian W.-H."/>
        </authorList>
    </citation>
    <scope>NUCLEOTIDE SEQUENCE [LARGE SCALE GENOMIC DNA]</scope>
    <source>
        <strain evidence="3 4">SYSU DXS3180</strain>
    </source>
</reference>
<organism evidence="3 4">
    <name type="scientific">Danxiaibacter flavus</name>
    <dbReference type="NCBI Taxonomy" id="3049108"/>
    <lineage>
        <taxon>Bacteria</taxon>
        <taxon>Pseudomonadati</taxon>
        <taxon>Bacteroidota</taxon>
        <taxon>Chitinophagia</taxon>
        <taxon>Chitinophagales</taxon>
        <taxon>Chitinophagaceae</taxon>
        <taxon>Danxiaibacter</taxon>
    </lineage>
</organism>
<keyword evidence="4" id="KW-1185">Reference proteome</keyword>
<dbReference type="Pfam" id="PF13699">
    <property type="entry name" value="eCIS_core"/>
    <property type="match status" value="1"/>
</dbReference>
<sequence>MHTKAGKTAENKSVAIANMPVQKQGEQQPVDQFVDNRPEALAQRKLRDAINNSPRVQQLKAYQAMADHYAVNGLMQRKETEDEEPLQGKFTGLEKEETNELQTRTLSTPVQKQSNNTGLPDNLKSGIENLSGYSMDDVKVHYNSDKPAQMQAHAYAQGTDIHVAPGQEQHLPHEAWHVVQQKQGRVQATMQMKSGVSVNDDKTLEHEADVMGAKAVATGITTPQATLPAGSIQRKENIIQAKSYTTTANKNRLGLAGSVDVTAGDTSITLAGTLKNGANQDVPATGTVYIPQYKTDKDRSKEPVAEKDRGWFEKRWDPADALRVMNLSADPRGMKLGQLLTYHHGLEAQRQGKPYVIAMKVSDARGPFYTPLGFTDYNGSRPYDLIKQQRDDIDALLRSQQGAALGQQEVSAFVEKRTELTSEMEASSMIISTEDLINNSQQQLQTIWNG</sequence>
<evidence type="ECO:0000313" key="3">
    <source>
        <dbReference type="EMBL" id="MEX6686850.1"/>
    </source>
</evidence>
<proteinExistence type="predicted"/>
<evidence type="ECO:0000256" key="1">
    <source>
        <dbReference type="SAM" id="MobiDB-lite"/>
    </source>
</evidence>
<dbReference type="RefSeq" id="WP_369328247.1">
    <property type="nucleotide sequence ID" value="NZ_JAULBC010000001.1"/>
</dbReference>
<gene>
    <name evidence="3" type="ORF">QTN47_05060</name>
</gene>
<comment type="caution">
    <text evidence="3">The sequence shown here is derived from an EMBL/GenBank/DDBJ whole genome shotgun (WGS) entry which is preliminary data.</text>
</comment>
<name>A0ABV3ZBH1_9BACT</name>
<evidence type="ECO:0000313" key="4">
    <source>
        <dbReference type="Proteomes" id="UP001560573"/>
    </source>
</evidence>
<protein>
    <submittedName>
        <fullName evidence="3">DUF4157 domain-containing protein</fullName>
    </submittedName>
</protein>
<dbReference type="Proteomes" id="UP001560573">
    <property type="component" value="Unassembled WGS sequence"/>
</dbReference>
<dbReference type="EMBL" id="JAULBC010000001">
    <property type="protein sequence ID" value="MEX6686850.1"/>
    <property type="molecule type" value="Genomic_DNA"/>
</dbReference>
<feature type="domain" description="eCIS core" evidence="2">
    <location>
        <begin position="119"/>
        <end position="184"/>
    </location>
</feature>
<feature type="compositionally biased region" description="Polar residues" evidence="1">
    <location>
        <begin position="100"/>
        <end position="119"/>
    </location>
</feature>
<feature type="region of interest" description="Disordered" evidence="1">
    <location>
        <begin position="95"/>
        <end position="122"/>
    </location>
</feature>
<dbReference type="InterPro" id="IPR025295">
    <property type="entry name" value="eCIS_core_dom"/>
</dbReference>
<feature type="region of interest" description="Disordered" evidence="1">
    <location>
        <begin position="1"/>
        <end position="31"/>
    </location>
</feature>
<accession>A0ABV3ZBH1</accession>
<evidence type="ECO:0000259" key="2">
    <source>
        <dbReference type="Pfam" id="PF13699"/>
    </source>
</evidence>